<dbReference type="Proteomes" id="UP001489004">
    <property type="component" value="Unassembled WGS sequence"/>
</dbReference>
<evidence type="ECO:0000256" key="2">
    <source>
        <dbReference type="SAM" id="MobiDB-lite"/>
    </source>
</evidence>
<comment type="caution">
    <text evidence="3">The sequence shown here is derived from an EMBL/GenBank/DDBJ whole genome shotgun (WGS) entry which is preliminary data.</text>
</comment>
<proteinExistence type="predicted"/>
<feature type="compositionally biased region" description="Basic and acidic residues" evidence="2">
    <location>
        <begin position="154"/>
        <end position="165"/>
    </location>
</feature>
<feature type="compositionally biased region" description="Low complexity" evidence="2">
    <location>
        <begin position="80"/>
        <end position="96"/>
    </location>
</feature>
<feature type="compositionally biased region" description="Gly residues" evidence="2">
    <location>
        <begin position="280"/>
        <end position="295"/>
    </location>
</feature>
<dbReference type="EMBL" id="JALJOR010000002">
    <property type="protein sequence ID" value="KAK9824630.1"/>
    <property type="molecule type" value="Genomic_DNA"/>
</dbReference>
<dbReference type="AlphaFoldDB" id="A0AAW1QTM3"/>
<feature type="region of interest" description="Disordered" evidence="2">
    <location>
        <begin position="401"/>
        <end position="439"/>
    </location>
</feature>
<organism evidence="3 4">
    <name type="scientific">[Myrmecia] bisecta</name>
    <dbReference type="NCBI Taxonomy" id="41462"/>
    <lineage>
        <taxon>Eukaryota</taxon>
        <taxon>Viridiplantae</taxon>
        <taxon>Chlorophyta</taxon>
        <taxon>core chlorophytes</taxon>
        <taxon>Trebouxiophyceae</taxon>
        <taxon>Trebouxiales</taxon>
        <taxon>Trebouxiaceae</taxon>
        <taxon>Myrmecia</taxon>
    </lineage>
</organism>
<keyword evidence="1" id="KW-0175">Coiled coil</keyword>
<feature type="compositionally biased region" description="Polar residues" evidence="2">
    <location>
        <begin position="97"/>
        <end position="106"/>
    </location>
</feature>
<accession>A0AAW1QTM3</accession>
<feature type="compositionally biased region" description="Low complexity" evidence="2">
    <location>
        <begin position="57"/>
        <end position="69"/>
    </location>
</feature>
<feature type="region of interest" description="Disordered" evidence="2">
    <location>
        <begin position="22"/>
        <end position="322"/>
    </location>
</feature>
<evidence type="ECO:0000313" key="4">
    <source>
        <dbReference type="Proteomes" id="UP001489004"/>
    </source>
</evidence>
<evidence type="ECO:0000256" key="1">
    <source>
        <dbReference type="SAM" id="Coils"/>
    </source>
</evidence>
<keyword evidence="4" id="KW-1185">Reference proteome</keyword>
<feature type="compositionally biased region" description="Polar residues" evidence="2">
    <location>
        <begin position="404"/>
        <end position="414"/>
    </location>
</feature>
<name>A0AAW1QTM3_9CHLO</name>
<dbReference type="Gene3D" id="1.10.287.1490">
    <property type="match status" value="1"/>
</dbReference>
<protein>
    <submittedName>
        <fullName evidence="3">Uncharacterized protein</fullName>
    </submittedName>
</protein>
<feature type="coiled-coil region" evidence="1">
    <location>
        <begin position="580"/>
        <end position="607"/>
    </location>
</feature>
<feature type="coiled-coil region" evidence="1">
    <location>
        <begin position="342"/>
        <end position="376"/>
    </location>
</feature>
<evidence type="ECO:0000313" key="3">
    <source>
        <dbReference type="EMBL" id="KAK9824630.1"/>
    </source>
</evidence>
<gene>
    <name evidence="3" type="ORF">WJX72_011856</name>
</gene>
<reference evidence="3 4" key="1">
    <citation type="journal article" date="2024" name="Nat. Commun.">
        <title>Phylogenomics reveals the evolutionary origins of lichenization in chlorophyte algae.</title>
        <authorList>
            <person name="Puginier C."/>
            <person name="Libourel C."/>
            <person name="Otte J."/>
            <person name="Skaloud P."/>
            <person name="Haon M."/>
            <person name="Grisel S."/>
            <person name="Petersen M."/>
            <person name="Berrin J.G."/>
            <person name="Delaux P.M."/>
            <person name="Dal Grande F."/>
            <person name="Keller J."/>
        </authorList>
    </citation>
    <scope>NUCLEOTIDE SEQUENCE [LARGE SCALE GENOMIC DNA]</scope>
    <source>
        <strain evidence="3 4">SAG 2043</strain>
    </source>
</reference>
<sequence>MLAGQDPGQGVDQRCAWDQQHCLDDTQGMPPARTADAQADVEDEHDAAGALMQGRRVAAAAPVTDDGAASIFSSARNSPSVSRQASQQSVGQAGSRNMSRQPSQQRVGRPEAHELQQSIGSVGHQARARQAPANSSQPIADVLSPHVVERRHRQASDEPGHRSEQPHPPAGGVNSRWQGADLAWEDKPNGAPDNWYHGRESAPGVAPASSGDVELLRGSYHGSSGGQQTLPDAPASPRETFEDASDEVGDFSAADGRQNSHSDNAGDEGQGKDADEFEGGTAGNASGGENGGGARGARVDAAADADATEGPHMGAPADDDAMEALRRQLERYQELADCQDIFALLEEERQQASTDRQQLKAQIHAKDAALAKLRTRHQRDVDALRARFEAELAEGVRLARAARGQQQNGSSRQPPTAARNGSKAVPASLSVPLPSQQPHDALAADPALLDSVSQKGPALLSPSLADQRKLLKERSIEVAALKQSLAEQHQLQDEHSDQLRALQRSLADHEVSLSKRDGEIAALKRQVQQSSQQRDEAAEALKEQLASRSEDLTQACRTIGSLEADVANLTATVAQRDSALASAQRQVKHLQEHVAAVTGQLREAEAEIGVLLAQVKVQSQLALASGHEIGLLQEALHKHDGRHRMILESTGQAAALARAIPGGHAYAGQRLGAIDALRPHGSNADPEQRASKRKLRLTFDAAHARDGAQVP</sequence>